<reference evidence="1 2" key="1">
    <citation type="submission" date="2017-03" db="EMBL/GenBank/DDBJ databases">
        <title>N. lactamica Y92-1009 whole genome sequence.</title>
        <authorList>
            <person name="Pandey A.K."/>
            <person name="Read R.C."/>
        </authorList>
    </citation>
    <scope>NUCLEOTIDE SEQUENCE [LARGE SCALE GENOMIC DNA]</scope>
    <source>
        <strain evidence="1 2">Y92-1009</strain>
    </source>
</reference>
<gene>
    <name evidence="1" type="ORF">B2G52_03840</name>
</gene>
<dbReference type="EMBL" id="CP019894">
    <property type="protein sequence ID" value="ARB04131.1"/>
    <property type="molecule type" value="Genomic_DNA"/>
</dbReference>
<sequence>MDDFIGQYADSVRFTEWSIKDTAIIPTGGKGKGHAGYKRQNGGIDEFYILPIVFKEEIAQSFPIQTTCRVLTEKGRLKPSKNGYQHQIKVNKKPIRHYVVIEKLEFD</sequence>
<proteinExistence type="predicted"/>
<organism evidence="1 2">
    <name type="scientific">Neisseria lactamica</name>
    <dbReference type="NCBI Taxonomy" id="486"/>
    <lineage>
        <taxon>Bacteria</taxon>
        <taxon>Pseudomonadati</taxon>
        <taxon>Pseudomonadota</taxon>
        <taxon>Betaproteobacteria</taxon>
        <taxon>Neisseriales</taxon>
        <taxon>Neisseriaceae</taxon>
        <taxon>Neisseria</taxon>
    </lineage>
</organism>
<dbReference type="AlphaFoldDB" id="A0AAU8VF01"/>
<accession>A0AAU8VF01</accession>
<dbReference type="RefSeq" id="WP_003712640.1">
    <property type="nucleotide sequence ID" value="NZ_CAUJPL010000012.1"/>
</dbReference>
<evidence type="ECO:0000313" key="2">
    <source>
        <dbReference type="Proteomes" id="UP000191249"/>
    </source>
</evidence>
<protein>
    <submittedName>
        <fullName evidence="1">Propanediol utilization protein</fullName>
    </submittedName>
</protein>
<evidence type="ECO:0000313" key="1">
    <source>
        <dbReference type="EMBL" id="ARB04131.1"/>
    </source>
</evidence>
<name>A0AAU8VF01_NEILA</name>
<dbReference type="Proteomes" id="UP000191249">
    <property type="component" value="Chromosome"/>
</dbReference>